<dbReference type="EMBL" id="JAQQCL010000008">
    <property type="protein sequence ID" value="MFM0717225.1"/>
    <property type="molecule type" value="Genomic_DNA"/>
</dbReference>
<accession>A0ABW9EFG8</accession>
<protein>
    <submittedName>
        <fullName evidence="1">Uncharacterized protein</fullName>
    </submittedName>
</protein>
<gene>
    <name evidence="1" type="ORF">PQQ73_12885</name>
</gene>
<name>A0ABW9EFG8_9BURK</name>
<dbReference type="RefSeq" id="WP_408153202.1">
    <property type="nucleotide sequence ID" value="NZ_JAQQCL010000008.1"/>
</dbReference>
<sequence length="298" mass="32613">MARMTLLPYDVQPDTAPPVPQSYRGLWRRTLLTTGDGRIDRETRVFWMQTARLHIDIRVPATRGTFGTASALAELTCEQLIDLAAQMGFAGATTVDEAAVAVDAGDDRLDRCTWHRQIDFSPPSNARDLGTMRFETPHVVLEDGIEAVYHERWERDPASLGATWAVRLSRESAHAAGVLADDPDGAARDDAPSVFIARCGDFFMLARSRSPRAQAVLASCRGKRLVEVVRDPALAIDDVRALLDFEISLGRVRGNDGARWTIELSTLPWREGQPAFADSVSAALDQLQAAPGYGADPT</sequence>
<dbReference type="Proteomes" id="UP001629392">
    <property type="component" value="Unassembled WGS sequence"/>
</dbReference>
<proteinExistence type="predicted"/>
<evidence type="ECO:0000313" key="1">
    <source>
        <dbReference type="EMBL" id="MFM0717225.1"/>
    </source>
</evidence>
<comment type="caution">
    <text evidence="1">The sequence shown here is derived from an EMBL/GenBank/DDBJ whole genome shotgun (WGS) entry which is preliminary data.</text>
</comment>
<reference evidence="1 2" key="1">
    <citation type="journal article" date="2024" name="Chem. Sci.">
        <title>Discovery of megapolipeptins by genome mining of a Burkholderiales bacteria collection.</title>
        <authorList>
            <person name="Paulo B.S."/>
            <person name="Recchia M.J.J."/>
            <person name="Lee S."/>
            <person name="Fergusson C.H."/>
            <person name="Romanowski S.B."/>
            <person name="Hernandez A."/>
            <person name="Krull N."/>
            <person name="Liu D.Y."/>
            <person name="Cavanagh H."/>
            <person name="Bos A."/>
            <person name="Gray C.A."/>
            <person name="Murphy B.T."/>
            <person name="Linington R.G."/>
            <person name="Eustaquio A.S."/>
        </authorList>
    </citation>
    <scope>NUCLEOTIDE SEQUENCE [LARGE SCALE GENOMIC DNA]</scope>
    <source>
        <strain evidence="1 2">RL17-350-BIC-E</strain>
    </source>
</reference>
<keyword evidence="2" id="KW-1185">Reference proteome</keyword>
<evidence type="ECO:0000313" key="2">
    <source>
        <dbReference type="Proteomes" id="UP001629392"/>
    </source>
</evidence>
<organism evidence="1 2">
    <name type="scientific">Paraburkholderia strydomiana</name>
    <dbReference type="NCBI Taxonomy" id="1245417"/>
    <lineage>
        <taxon>Bacteria</taxon>
        <taxon>Pseudomonadati</taxon>
        <taxon>Pseudomonadota</taxon>
        <taxon>Betaproteobacteria</taxon>
        <taxon>Burkholderiales</taxon>
        <taxon>Burkholderiaceae</taxon>
        <taxon>Paraburkholderia</taxon>
    </lineage>
</organism>